<dbReference type="eggNOG" id="COG0368">
    <property type="taxonomic scope" value="Bacteria"/>
</dbReference>
<keyword evidence="7 19" id="KW-1003">Cell membrane</keyword>
<comment type="catalytic activity">
    <reaction evidence="18 19">
        <text>alpha-ribazole 5'-phosphate + adenosylcob(III)inamide-GDP = adenosylcob(III)alamin 5'-phosphate + GMP + H(+)</text>
        <dbReference type="Rhea" id="RHEA:23560"/>
        <dbReference type="ChEBI" id="CHEBI:15378"/>
        <dbReference type="ChEBI" id="CHEBI:57918"/>
        <dbReference type="ChEBI" id="CHEBI:58115"/>
        <dbReference type="ChEBI" id="CHEBI:60487"/>
        <dbReference type="ChEBI" id="CHEBI:60493"/>
        <dbReference type="EC" id="2.7.8.26"/>
    </reaction>
</comment>
<dbReference type="PANTHER" id="PTHR34148">
    <property type="entry name" value="ADENOSYLCOBINAMIDE-GDP RIBAZOLETRANSFERASE"/>
    <property type="match status" value="1"/>
</dbReference>
<feature type="transmembrane region" description="Helical" evidence="19">
    <location>
        <begin position="199"/>
        <end position="216"/>
    </location>
</feature>
<evidence type="ECO:0000256" key="17">
    <source>
        <dbReference type="ARBA" id="ARBA00048623"/>
    </source>
</evidence>
<comment type="subcellular location">
    <subcellularLocation>
        <location evidence="19">Cell inner membrane</location>
        <topology evidence="19">Multi-pass membrane protein</topology>
    </subcellularLocation>
    <subcellularLocation>
        <location evidence="2">Cell membrane</location>
        <topology evidence="2">Multi-pass membrane protein</topology>
    </subcellularLocation>
</comment>
<organism evidence="20 21">
    <name type="scientific">Roseobacter denitrificans (strain ATCC 33942 / OCh 114)</name>
    <name type="common">Erythrobacter sp. (strain OCh 114)</name>
    <name type="synonym">Roseobacter denitrificans</name>
    <dbReference type="NCBI Taxonomy" id="375451"/>
    <lineage>
        <taxon>Bacteria</taxon>
        <taxon>Pseudomonadati</taxon>
        <taxon>Pseudomonadota</taxon>
        <taxon>Alphaproteobacteria</taxon>
        <taxon>Rhodobacterales</taxon>
        <taxon>Roseobacteraceae</taxon>
        <taxon>Roseobacter</taxon>
    </lineage>
</organism>
<evidence type="ECO:0000256" key="9">
    <source>
        <dbReference type="ARBA" id="ARBA00022679"/>
    </source>
</evidence>
<keyword evidence="9 19" id="KW-0808">Transferase</keyword>
<evidence type="ECO:0000313" key="21">
    <source>
        <dbReference type="Proteomes" id="UP000007029"/>
    </source>
</evidence>
<dbReference type="InterPro" id="IPR003805">
    <property type="entry name" value="CobS"/>
</dbReference>
<evidence type="ECO:0000256" key="4">
    <source>
        <dbReference type="ARBA" id="ARBA00010561"/>
    </source>
</evidence>
<dbReference type="STRING" id="375451.RD1_1826"/>
<feature type="transmembrane region" description="Helical" evidence="19">
    <location>
        <begin position="137"/>
        <end position="156"/>
    </location>
</feature>
<comment type="function">
    <text evidence="14 19">Joins adenosylcobinamide-GDP and alpha-ribazole to generate adenosylcobalamin (Ado-cobalamin). Also synthesizes adenosylcobalamin 5'-phosphate from adenosylcobinamide-GDP and alpha-ribazole 5'-phosphate.</text>
</comment>
<evidence type="ECO:0000256" key="6">
    <source>
        <dbReference type="ARBA" id="ARBA00015850"/>
    </source>
</evidence>
<keyword evidence="13 19" id="KW-0472">Membrane</keyword>
<evidence type="ECO:0000256" key="1">
    <source>
        <dbReference type="ARBA" id="ARBA00001946"/>
    </source>
</evidence>
<gene>
    <name evidence="19 20" type="primary">cobS</name>
    <name evidence="20" type="ordered locus">RD1_1826</name>
</gene>
<dbReference type="Proteomes" id="UP000007029">
    <property type="component" value="Chromosome"/>
</dbReference>
<keyword evidence="21" id="KW-1185">Reference proteome</keyword>
<reference evidence="20 21" key="1">
    <citation type="journal article" date="2007" name="J. Bacteriol.">
        <title>The complete genome sequence of Roseobacter denitrificans reveals a mixotrophic rather than photosynthetic metabolism.</title>
        <authorList>
            <person name="Swingley W.D."/>
            <person name="Sadekar S."/>
            <person name="Mastrian S.D."/>
            <person name="Matthies H.J."/>
            <person name="Hao J."/>
            <person name="Ramos H."/>
            <person name="Acharya C.R."/>
            <person name="Conrad A.L."/>
            <person name="Taylor H.L."/>
            <person name="Dejesa L.C."/>
            <person name="Shah M.K."/>
            <person name="O'huallachain M.E."/>
            <person name="Lince M.T."/>
            <person name="Blankenship R.E."/>
            <person name="Beatty J.T."/>
            <person name="Touchman J.W."/>
        </authorList>
    </citation>
    <scope>NUCLEOTIDE SEQUENCE [LARGE SCALE GENOMIC DNA]</scope>
    <source>
        <strain evidence="21">ATCC 33942 / OCh 114</strain>
    </source>
</reference>
<protein>
    <recommendedName>
        <fullName evidence="6 19">Adenosylcobinamide-GDP ribazoletransferase</fullName>
        <ecNumber evidence="5 19">2.7.8.26</ecNumber>
    </recommendedName>
    <alternativeName>
        <fullName evidence="16 19">Cobalamin synthase</fullName>
    </alternativeName>
    <alternativeName>
        <fullName evidence="15 19">Cobalamin-5'-phosphate synthase</fullName>
    </alternativeName>
</protein>
<evidence type="ECO:0000256" key="2">
    <source>
        <dbReference type="ARBA" id="ARBA00004651"/>
    </source>
</evidence>
<dbReference type="UniPathway" id="UPA00148">
    <property type="reaction ID" value="UER00238"/>
</dbReference>
<comment type="similarity">
    <text evidence="4 19">Belongs to the CobS family.</text>
</comment>
<evidence type="ECO:0000256" key="3">
    <source>
        <dbReference type="ARBA" id="ARBA00004663"/>
    </source>
</evidence>
<dbReference type="GO" id="GO:0008818">
    <property type="term" value="F:cobalamin 5'-phosphate synthase activity"/>
    <property type="evidence" value="ECO:0007669"/>
    <property type="project" value="UniProtKB-UniRule"/>
</dbReference>
<feature type="transmembrane region" description="Helical" evidence="19">
    <location>
        <begin position="228"/>
        <end position="247"/>
    </location>
</feature>
<dbReference type="EMBL" id="CP000362">
    <property type="protein sequence ID" value="ABG31442.1"/>
    <property type="molecule type" value="Genomic_DNA"/>
</dbReference>
<evidence type="ECO:0000256" key="14">
    <source>
        <dbReference type="ARBA" id="ARBA00025228"/>
    </source>
</evidence>
<keyword evidence="19" id="KW-0997">Cell inner membrane</keyword>
<dbReference type="KEGG" id="rde:RD1_1826"/>
<evidence type="ECO:0000256" key="11">
    <source>
        <dbReference type="ARBA" id="ARBA00022842"/>
    </source>
</evidence>
<evidence type="ECO:0000256" key="8">
    <source>
        <dbReference type="ARBA" id="ARBA00022573"/>
    </source>
</evidence>
<dbReference type="PANTHER" id="PTHR34148:SF1">
    <property type="entry name" value="ADENOSYLCOBINAMIDE-GDP RIBAZOLETRANSFERASE"/>
    <property type="match status" value="1"/>
</dbReference>
<dbReference type="HOGENOM" id="CLU_057426_1_0_5"/>
<dbReference type="Pfam" id="PF02654">
    <property type="entry name" value="CobS"/>
    <property type="match status" value="1"/>
</dbReference>
<dbReference type="NCBIfam" id="TIGR00317">
    <property type="entry name" value="cobS"/>
    <property type="match status" value="1"/>
</dbReference>
<evidence type="ECO:0000256" key="18">
    <source>
        <dbReference type="ARBA" id="ARBA00049504"/>
    </source>
</evidence>
<keyword evidence="12 19" id="KW-1133">Transmembrane helix</keyword>
<evidence type="ECO:0000313" key="20">
    <source>
        <dbReference type="EMBL" id="ABG31442.1"/>
    </source>
</evidence>
<dbReference type="EC" id="2.7.8.26" evidence="5 19"/>
<comment type="cofactor">
    <cofactor evidence="1 19">
        <name>Mg(2+)</name>
        <dbReference type="ChEBI" id="CHEBI:18420"/>
    </cofactor>
</comment>
<dbReference type="GO" id="GO:0051073">
    <property type="term" value="F:adenosylcobinamide-GDP ribazoletransferase activity"/>
    <property type="evidence" value="ECO:0007669"/>
    <property type="project" value="UniProtKB-UniRule"/>
</dbReference>
<comment type="pathway">
    <text evidence="3 19">Cofactor biosynthesis; adenosylcobalamin biosynthesis; adenosylcobalamin from cob(II)yrinate a,c-diamide: step 7/7.</text>
</comment>
<evidence type="ECO:0000256" key="16">
    <source>
        <dbReference type="ARBA" id="ARBA00032853"/>
    </source>
</evidence>
<sequence length="249" mass="25389">MIPSFVREIGVAFCLLSRLPMPALPAAAFERSARSVWAYPLVGATLGLIAGGVGAAALWAGLPVGIAAGLTLAALMLSTGAMHEDGLADTADGFWGGFDRDRRLEIMKDSQIGTYGTLSLIVTSGLRWAALAVLLPAGIAPVIVAACLSRAAMPVIMRHVPHARGDGLSHSVGRPAMPHVFAGLCIAVLLGAVLSGPVVLVALALGAGLVFGAIKLTQHKIGGHTGDVLGATQVITELLVLLTFIVATP</sequence>
<dbReference type="GO" id="GO:0009236">
    <property type="term" value="P:cobalamin biosynthetic process"/>
    <property type="evidence" value="ECO:0007669"/>
    <property type="project" value="UniProtKB-UniRule"/>
</dbReference>
<keyword evidence="11 19" id="KW-0460">Magnesium</keyword>
<dbReference type="AlphaFoldDB" id="Q169A1"/>
<feature type="transmembrane region" description="Helical" evidence="19">
    <location>
        <begin position="48"/>
        <end position="77"/>
    </location>
</feature>
<proteinExistence type="inferred from homology"/>
<comment type="catalytic activity">
    <reaction evidence="17 19">
        <text>alpha-ribazole + adenosylcob(III)inamide-GDP = adenosylcob(III)alamin + GMP + H(+)</text>
        <dbReference type="Rhea" id="RHEA:16049"/>
        <dbReference type="ChEBI" id="CHEBI:10329"/>
        <dbReference type="ChEBI" id="CHEBI:15378"/>
        <dbReference type="ChEBI" id="CHEBI:18408"/>
        <dbReference type="ChEBI" id="CHEBI:58115"/>
        <dbReference type="ChEBI" id="CHEBI:60487"/>
        <dbReference type="EC" id="2.7.8.26"/>
    </reaction>
</comment>
<evidence type="ECO:0000256" key="15">
    <source>
        <dbReference type="ARBA" id="ARBA00032605"/>
    </source>
</evidence>
<evidence type="ECO:0000256" key="10">
    <source>
        <dbReference type="ARBA" id="ARBA00022692"/>
    </source>
</evidence>
<accession>Q169A1</accession>
<dbReference type="HAMAP" id="MF_00719">
    <property type="entry name" value="CobS"/>
    <property type="match status" value="1"/>
</dbReference>
<dbReference type="GO" id="GO:0005886">
    <property type="term" value="C:plasma membrane"/>
    <property type="evidence" value="ECO:0007669"/>
    <property type="project" value="UniProtKB-SubCell"/>
</dbReference>
<keyword evidence="8 19" id="KW-0169">Cobalamin biosynthesis</keyword>
<keyword evidence="10 19" id="KW-0812">Transmembrane</keyword>
<evidence type="ECO:0000256" key="13">
    <source>
        <dbReference type="ARBA" id="ARBA00023136"/>
    </source>
</evidence>
<evidence type="ECO:0000256" key="19">
    <source>
        <dbReference type="HAMAP-Rule" id="MF_00719"/>
    </source>
</evidence>
<evidence type="ECO:0000256" key="5">
    <source>
        <dbReference type="ARBA" id="ARBA00013200"/>
    </source>
</evidence>
<name>Q169A1_ROSDO</name>
<evidence type="ECO:0000256" key="7">
    <source>
        <dbReference type="ARBA" id="ARBA00022475"/>
    </source>
</evidence>
<evidence type="ECO:0000256" key="12">
    <source>
        <dbReference type="ARBA" id="ARBA00022989"/>
    </source>
</evidence>